<evidence type="ECO:0000259" key="8">
    <source>
        <dbReference type="PROSITE" id="PS50850"/>
    </source>
</evidence>
<organism evidence="9 10">
    <name type="scientific">Phenylobacterium zucineum (strain HLK1)</name>
    <dbReference type="NCBI Taxonomy" id="450851"/>
    <lineage>
        <taxon>Bacteria</taxon>
        <taxon>Pseudomonadati</taxon>
        <taxon>Pseudomonadota</taxon>
        <taxon>Alphaproteobacteria</taxon>
        <taxon>Caulobacterales</taxon>
        <taxon>Caulobacteraceae</taxon>
        <taxon>Phenylobacterium</taxon>
    </lineage>
</organism>
<dbReference type="GO" id="GO:0042128">
    <property type="term" value="P:nitrate assimilation"/>
    <property type="evidence" value="ECO:0007669"/>
    <property type="project" value="UniProtKB-KW"/>
</dbReference>
<reference evidence="9 10" key="1">
    <citation type="journal article" date="2008" name="BMC Genomics">
        <title>Complete genome of Phenylobacterium zucineum - a novel facultative intracellular bacterium isolated from human erythroleukemia cell line K562.</title>
        <authorList>
            <person name="Luo Y."/>
            <person name="Xu X."/>
            <person name="Ding Z."/>
            <person name="Liu Z."/>
            <person name="Zhang B."/>
            <person name="Yan Z."/>
            <person name="Sun J."/>
            <person name="Hu S."/>
            <person name="Hu X."/>
        </authorList>
    </citation>
    <scope>NUCLEOTIDE SEQUENCE [LARGE SCALE GENOMIC DNA]</scope>
    <source>
        <strain evidence="9 10">HLK1</strain>
    </source>
</reference>
<evidence type="ECO:0000256" key="4">
    <source>
        <dbReference type="ARBA" id="ARBA00022989"/>
    </source>
</evidence>
<feature type="transmembrane region" description="Helical" evidence="7">
    <location>
        <begin position="136"/>
        <end position="155"/>
    </location>
</feature>
<comment type="similarity">
    <text evidence="2">Belongs to the major facilitator superfamily. Nitrate/nitrite porter (TC 2.A.1.8) family.</text>
</comment>
<sequence>MGAGAGIGVTSRRGGVFIEPRPRTTAFAAPGQAQGRALPHGDAAAPPQSARGLIRMSARSFLKAGHPPTLFAAFLYFDLSFMVWVILGPLGVAIATDFGLTPAEKGLMVAVPVLAGAVLRLFAGVLVDHIGPKRTGLIGQLVVLAGLAAAWRLGIGGYPQVLALGCVLGVAGASFAVALPLASRWYPPEHQGLALGIAGAGNSGTALAALFAPALAQRFGWENVIGLATLPLAAAFVVYLVFARDAPDRPPPKRLSEYLSVLRTADAWWLMLLYGVTFGGFVGLSSSLTIYFNAEYGLPAVTAGFFTAACVFAGSFVRPVGGALADRFGGVRTLSVVYLLAALGLALASFQPPSVWMALAVILFAMAALGAGNGAVFQLAPQRFGKEIGVVTGLVGMTGGIGGFYLASSLGWAKQVTGSYQAGLLAFAALALVALACLTGVKARWRRTWAGEAAGAPLRL</sequence>
<dbReference type="CDD" id="cd17341">
    <property type="entry name" value="MFS_NRT2_like"/>
    <property type="match status" value="1"/>
</dbReference>
<keyword evidence="4 7" id="KW-1133">Transmembrane helix</keyword>
<protein>
    <submittedName>
        <fullName evidence="9">Nitrate transporter, NarK/NasA family</fullName>
    </submittedName>
</protein>
<gene>
    <name evidence="9" type="ordered locus">PHZ_c0968</name>
</gene>
<dbReference type="Pfam" id="PF07690">
    <property type="entry name" value="MFS_1"/>
    <property type="match status" value="1"/>
</dbReference>
<dbReference type="Proteomes" id="UP000001868">
    <property type="component" value="Chromosome"/>
</dbReference>
<feature type="transmembrane region" description="Helical" evidence="7">
    <location>
        <begin position="388"/>
        <end position="408"/>
    </location>
</feature>
<feature type="transmembrane region" description="Helical" evidence="7">
    <location>
        <begin position="224"/>
        <end position="246"/>
    </location>
</feature>
<dbReference type="InterPro" id="IPR011701">
    <property type="entry name" value="MFS"/>
</dbReference>
<feature type="transmembrane region" description="Helical" evidence="7">
    <location>
        <begin position="356"/>
        <end position="376"/>
    </location>
</feature>
<name>B4RHC2_PHEZH</name>
<evidence type="ECO:0000256" key="7">
    <source>
        <dbReference type="SAM" id="Phobius"/>
    </source>
</evidence>
<dbReference type="KEGG" id="pzu:PHZ_c0968"/>
<keyword evidence="5" id="KW-0534">Nitrate assimilation</keyword>
<feature type="transmembrane region" description="Helical" evidence="7">
    <location>
        <begin position="193"/>
        <end position="212"/>
    </location>
</feature>
<feature type="transmembrane region" description="Helical" evidence="7">
    <location>
        <begin position="161"/>
        <end position="181"/>
    </location>
</feature>
<evidence type="ECO:0000256" key="1">
    <source>
        <dbReference type="ARBA" id="ARBA00004141"/>
    </source>
</evidence>
<dbReference type="SUPFAM" id="SSF103473">
    <property type="entry name" value="MFS general substrate transporter"/>
    <property type="match status" value="1"/>
</dbReference>
<feature type="transmembrane region" description="Helical" evidence="7">
    <location>
        <begin position="329"/>
        <end position="350"/>
    </location>
</feature>
<feature type="transmembrane region" description="Helical" evidence="7">
    <location>
        <begin position="267"/>
        <end position="292"/>
    </location>
</feature>
<comment type="subcellular location">
    <subcellularLocation>
        <location evidence="1">Membrane</location>
        <topology evidence="1">Multi-pass membrane protein</topology>
    </subcellularLocation>
</comment>
<feature type="domain" description="Major facilitator superfamily (MFS) profile" evidence="8">
    <location>
        <begin position="68"/>
        <end position="446"/>
    </location>
</feature>
<evidence type="ECO:0000256" key="3">
    <source>
        <dbReference type="ARBA" id="ARBA00022692"/>
    </source>
</evidence>
<dbReference type="Gene3D" id="1.20.1250.20">
    <property type="entry name" value="MFS general substrate transporter like domains"/>
    <property type="match status" value="1"/>
</dbReference>
<keyword evidence="10" id="KW-1185">Reference proteome</keyword>
<feature type="transmembrane region" description="Helical" evidence="7">
    <location>
        <begin position="420"/>
        <end position="441"/>
    </location>
</feature>
<keyword evidence="6 7" id="KW-0472">Membrane</keyword>
<dbReference type="STRING" id="450851.PHZ_c0968"/>
<evidence type="ECO:0000256" key="2">
    <source>
        <dbReference type="ARBA" id="ARBA00008432"/>
    </source>
</evidence>
<dbReference type="PROSITE" id="PS50850">
    <property type="entry name" value="MFS"/>
    <property type="match status" value="1"/>
</dbReference>
<feature type="transmembrane region" description="Helical" evidence="7">
    <location>
        <begin position="107"/>
        <end position="127"/>
    </location>
</feature>
<dbReference type="InterPro" id="IPR020846">
    <property type="entry name" value="MFS_dom"/>
</dbReference>
<dbReference type="InterPro" id="IPR036259">
    <property type="entry name" value="MFS_trans_sf"/>
</dbReference>
<evidence type="ECO:0000256" key="6">
    <source>
        <dbReference type="ARBA" id="ARBA00023136"/>
    </source>
</evidence>
<proteinExistence type="inferred from homology"/>
<evidence type="ECO:0000313" key="10">
    <source>
        <dbReference type="Proteomes" id="UP000001868"/>
    </source>
</evidence>
<feature type="transmembrane region" description="Helical" evidence="7">
    <location>
        <begin position="69"/>
        <end position="95"/>
    </location>
</feature>
<accession>B4RHC2</accession>
<dbReference type="GO" id="GO:0016020">
    <property type="term" value="C:membrane"/>
    <property type="evidence" value="ECO:0007669"/>
    <property type="project" value="UniProtKB-SubCell"/>
</dbReference>
<evidence type="ECO:0000313" key="9">
    <source>
        <dbReference type="EMBL" id="ACG77382.1"/>
    </source>
</evidence>
<evidence type="ECO:0000256" key="5">
    <source>
        <dbReference type="ARBA" id="ARBA00023063"/>
    </source>
</evidence>
<dbReference type="EMBL" id="CP000747">
    <property type="protein sequence ID" value="ACG77382.1"/>
    <property type="molecule type" value="Genomic_DNA"/>
</dbReference>
<dbReference type="AlphaFoldDB" id="B4RHC2"/>
<dbReference type="InterPro" id="IPR044772">
    <property type="entry name" value="NO3_transporter"/>
</dbReference>
<dbReference type="HOGENOM" id="CLU_001265_14_1_5"/>
<feature type="transmembrane region" description="Helical" evidence="7">
    <location>
        <begin position="298"/>
        <end position="317"/>
    </location>
</feature>
<dbReference type="GO" id="GO:0015112">
    <property type="term" value="F:nitrate transmembrane transporter activity"/>
    <property type="evidence" value="ECO:0007669"/>
    <property type="project" value="InterPro"/>
</dbReference>
<dbReference type="PANTHER" id="PTHR23515">
    <property type="entry name" value="HIGH-AFFINITY NITRATE TRANSPORTER 2.3"/>
    <property type="match status" value="1"/>
</dbReference>
<keyword evidence="3 7" id="KW-0812">Transmembrane</keyword>
<dbReference type="eggNOG" id="COG2223">
    <property type="taxonomic scope" value="Bacteria"/>
</dbReference>